<dbReference type="Proteomes" id="UP000216173">
    <property type="component" value="Unassembled WGS sequence"/>
</dbReference>
<feature type="transmembrane region" description="Helical" evidence="1">
    <location>
        <begin position="36"/>
        <end position="54"/>
    </location>
</feature>
<dbReference type="AlphaFoldDB" id="A0A271VKP8"/>
<gene>
    <name evidence="2" type="ORF">CGU03_17685</name>
</gene>
<keyword evidence="1" id="KW-0812">Transmembrane</keyword>
<comment type="caution">
    <text evidence="2">The sequence shown here is derived from an EMBL/GenBank/DDBJ whole genome shotgun (WGS) entry which is preliminary data.</text>
</comment>
<feature type="transmembrane region" description="Helical" evidence="1">
    <location>
        <begin position="172"/>
        <end position="190"/>
    </location>
</feature>
<name>A0A271VKP8_VIBMT</name>
<dbReference type="EMBL" id="NMSH01000068">
    <property type="protein sequence ID" value="PAR18728.1"/>
    <property type="molecule type" value="Genomic_DNA"/>
</dbReference>
<organism evidence="2 3">
    <name type="scientific">Vibrio metoecus</name>
    <dbReference type="NCBI Taxonomy" id="1481663"/>
    <lineage>
        <taxon>Bacteria</taxon>
        <taxon>Pseudomonadati</taxon>
        <taxon>Pseudomonadota</taxon>
        <taxon>Gammaproteobacteria</taxon>
        <taxon>Vibrionales</taxon>
        <taxon>Vibrionaceae</taxon>
        <taxon>Vibrio</taxon>
    </lineage>
</organism>
<evidence type="ECO:0000313" key="2">
    <source>
        <dbReference type="EMBL" id="PAR18728.1"/>
    </source>
</evidence>
<protein>
    <submittedName>
        <fullName evidence="2">Uncharacterized protein</fullName>
    </submittedName>
</protein>
<keyword evidence="1" id="KW-0472">Membrane</keyword>
<feature type="transmembrane region" description="Helical" evidence="1">
    <location>
        <begin position="66"/>
        <end position="88"/>
    </location>
</feature>
<evidence type="ECO:0000313" key="3">
    <source>
        <dbReference type="Proteomes" id="UP000216173"/>
    </source>
</evidence>
<reference evidence="3" key="1">
    <citation type="submission" date="2017-07" db="EMBL/GenBank/DDBJ databases">
        <authorList>
            <person name="Boucher Y."/>
            <person name="Orata F.D."/>
        </authorList>
    </citation>
    <scope>NUCLEOTIDE SEQUENCE [LARGE SCALE GENOMIC DNA]</scope>
    <source>
        <strain evidence="3">OYP9E10</strain>
    </source>
</reference>
<keyword evidence="1" id="KW-1133">Transmembrane helix</keyword>
<evidence type="ECO:0000256" key="1">
    <source>
        <dbReference type="SAM" id="Phobius"/>
    </source>
</evidence>
<sequence length="231" mass="27183">MRKLDSDIMDKNRLFELYEKTYFHEMEVREKLVGRVQINFALMATGFAILSYMIRMLDFSGNHVVIGLFIVSILFCISLSFFCIYHLVKAFWGNEYEGIPTGRDIDNYREKMVVYKSEIESYNNENPETKVPEIDVDRYVYSFIYDKFRDCSSHNTEVNDRRSAHIHDSFRWLLRTAIPFICASLFFIAGDLDISSPRKETQILNNTLNDKLDKIIQLFDQGKSTINNDKE</sequence>
<accession>A0A271VKP8</accession>
<proteinExistence type="predicted"/>